<keyword evidence="13" id="KW-0830">Ubiquinone</keyword>
<protein>
    <recommendedName>
        <fullName evidence="4">NADH-ubiquinone oxidoreductase chain 5</fullName>
        <ecNumber evidence="3">7.1.1.2</ecNumber>
    </recommendedName>
    <alternativeName>
        <fullName evidence="16">NADH dehydrogenase subunit 5</fullName>
    </alternativeName>
</protein>
<feature type="transmembrane region" description="Helical" evidence="18">
    <location>
        <begin position="372"/>
        <end position="394"/>
    </location>
</feature>
<name>A0A343K1G8_9HEMI</name>
<gene>
    <name evidence="21" type="primary">nad5</name>
</gene>
<evidence type="ECO:0000256" key="2">
    <source>
        <dbReference type="ARBA" id="ARBA00004448"/>
    </source>
</evidence>
<evidence type="ECO:0000256" key="5">
    <source>
        <dbReference type="ARBA" id="ARBA00022448"/>
    </source>
</evidence>
<feature type="transmembrane region" description="Helical" evidence="18">
    <location>
        <begin position="478"/>
        <end position="498"/>
    </location>
</feature>
<dbReference type="InterPro" id="IPR001750">
    <property type="entry name" value="ND/Mrp_TM"/>
</dbReference>
<keyword evidence="10" id="KW-0249">Electron transport</keyword>
<dbReference type="GO" id="GO:0003954">
    <property type="term" value="F:NADH dehydrogenase activity"/>
    <property type="evidence" value="ECO:0007669"/>
    <property type="project" value="TreeGrafter"/>
</dbReference>
<keyword evidence="8" id="KW-0999">Mitochondrion inner membrane</keyword>
<dbReference type="Pfam" id="PF00361">
    <property type="entry name" value="Proton_antipo_M"/>
    <property type="match status" value="1"/>
</dbReference>
<feature type="transmembrane region" description="Helical" evidence="18">
    <location>
        <begin position="535"/>
        <end position="556"/>
    </location>
</feature>
<comment type="subcellular location">
    <subcellularLocation>
        <location evidence="2">Mitochondrion inner membrane</location>
        <topology evidence="2">Multi-pass membrane protein</topology>
    </subcellularLocation>
</comment>
<feature type="transmembrane region" description="Helical" evidence="18">
    <location>
        <begin position="241"/>
        <end position="260"/>
    </location>
</feature>
<dbReference type="PANTHER" id="PTHR42829:SF2">
    <property type="entry name" value="NADH-UBIQUINONE OXIDOREDUCTASE CHAIN 5"/>
    <property type="match status" value="1"/>
</dbReference>
<evidence type="ECO:0000313" key="21">
    <source>
        <dbReference type="EMBL" id="ATC73076.1"/>
    </source>
</evidence>
<dbReference type="InterPro" id="IPR003945">
    <property type="entry name" value="NU5C-like"/>
</dbReference>
<evidence type="ECO:0000256" key="4">
    <source>
        <dbReference type="ARBA" id="ARBA00021096"/>
    </source>
</evidence>
<organism evidence="21">
    <name type="scientific">Cicadellinae sp. EMHAU-2015-Zz060410</name>
    <dbReference type="NCBI Taxonomy" id="2036852"/>
    <lineage>
        <taxon>Eukaryota</taxon>
        <taxon>Metazoa</taxon>
        <taxon>Ecdysozoa</taxon>
        <taxon>Arthropoda</taxon>
        <taxon>Hexapoda</taxon>
        <taxon>Insecta</taxon>
        <taxon>Pterygota</taxon>
        <taxon>Neoptera</taxon>
        <taxon>Paraneoptera</taxon>
        <taxon>Hemiptera</taxon>
        <taxon>Auchenorrhyncha</taxon>
        <taxon>Membracoidea</taxon>
        <taxon>Cicadellidae</taxon>
        <taxon>Cicadellinae</taxon>
    </lineage>
</organism>
<reference evidence="21" key="1">
    <citation type="journal article" date="2017" name="Zool. J. Linn. Soc.">
        <title>Insufficient power of mitogenomic data in resolving the auchenorrhynchan monophyly.</title>
        <authorList>
            <person name="Song N."/>
            <person name="Cai W."/>
            <person name="Li H."/>
        </authorList>
    </citation>
    <scope>NUCLEOTIDE SEQUENCE</scope>
</reference>
<keyword evidence="11 18" id="KW-1133">Transmembrane helix</keyword>
<proteinExistence type="predicted"/>
<keyword evidence="14 21" id="KW-0496">Mitochondrion</keyword>
<evidence type="ECO:0000256" key="8">
    <source>
        <dbReference type="ARBA" id="ARBA00022792"/>
    </source>
</evidence>
<keyword evidence="6" id="KW-0679">Respiratory chain</keyword>
<comment type="function">
    <text evidence="1">Core subunit of the mitochondrial membrane respiratory chain NADH dehydrogenase (Complex I) that is believed to belong to the minimal assembly required for catalysis. Complex I functions in the transfer of electrons from NADH to the respiratory chain. The immediate electron acceptor for the enzyme is believed to be ubiquinone.</text>
</comment>
<dbReference type="GO" id="GO:0005743">
    <property type="term" value="C:mitochondrial inner membrane"/>
    <property type="evidence" value="ECO:0007669"/>
    <property type="project" value="UniProtKB-SubCell"/>
</dbReference>
<dbReference type="EC" id="7.1.1.2" evidence="3"/>
<accession>A0A343K1G8</accession>
<feature type="transmembrane region" description="Helical" evidence="18">
    <location>
        <begin position="415"/>
        <end position="436"/>
    </location>
</feature>
<evidence type="ECO:0000256" key="11">
    <source>
        <dbReference type="ARBA" id="ARBA00022989"/>
    </source>
</evidence>
<feature type="transmembrane region" description="Helical" evidence="18">
    <location>
        <begin position="442"/>
        <end position="466"/>
    </location>
</feature>
<keyword evidence="9" id="KW-1278">Translocase</keyword>
<dbReference type="EMBL" id="KX437743">
    <property type="protein sequence ID" value="ATC73076.1"/>
    <property type="molecule type" value="Genomic_DNA"/>
</dbReference>
<keyword evidence="5" id="KW-0813">Transport</keyword>
<feature type="domain" description="NADH:quinone oxidoreductase/Mrp antiporter transmembrane" evidence="19">
    <location>
        <begin position="108"/>
        <end position="377"/>
    </location>
</feature>
<feature type="transmembrane region" description="Helical" evidence="18">
    <location>
        <begin position="153"/>
        <end position="174"/>
    </location>
</feature>
<dbReference type="PANTHER" id="PTHR42829">
    <property type="entry name" value="NADH-UBIQUINONE OXIDOREDUCTASE CHAIN 5"/>
    <property type="match status" value="1"/>
</dbReference>
<evidence type="ECO:0000256" key="6">
    <source>
        <dbReference type="ARBA" id="ARBA00022660"/>
    </source>
</evidence>
<feature type="transmembrane region" description="Helical" evidence="18">
    <location>
        <begin position="299"/>
        <end position="316"/>
    </location>
</feature>
<evidence type="ECO:0000256" key="12">
    <source>
        <dbReference type="ARBA" id="ARBA00023027"/>
    </source>
</evidence>
<evidence type="ECO:0000256" key="15">
    <source>
        <dbReference type="ARBA" id="ARBA00023136"/>
    </source>
</evidence>
<dbReference type="PRINTS" id="PR01434">
    <property type="entry name" value="NADHDHGNASE5"/>
</dbReference>
<feature type="domain" description="NADH dehydrogenase subunit 5 C-terminal" evidence="20">
    <location>
        <begin position="388"/>
        <end position="558"/>
    </location>
</feature>
<comment type="catalytic activity">
    <reaction evidence="17">
        <text>a ubiquinone + NADH + 5 H(+)(in) = a ubiquinol + NAD(+) + 4 H(+)(out)</text>
        <dbReference type="Rhea" id="RHEA:29091"/>
        <dbReference type="Rhea" id="RHEA-COMP:9565"/>
        <dbReference type="Rhea" id="RHEA-COMP:9566"/>
        <dbReference type="ChEBI" id="CHEBI:15378"/>
        <dbReference type="ChEBI" id="CHEBI:16389"/>
        <dbReference type="ChEBI" id="CHEBI:17976"/>
        <dbReference type="ChEBI" id="CHEBI:57540"/>
        <dbReference type="ChEBI" id="CHEBI:57945"/>
        <dbReference type="EC" id="7.1.1.2"/>
    </reaction>
</comment>
<geneLocation type="mitochondrion" evidence="21"/>
<evidence type="ECO:0000256" key="7">
    <source>
        <dbReference type="ARBA" id="ARBA00022692"/>
    </source>
</evidence>
<dbReference type="GO" id="GO:0015990">
    <property type="term" value="P:electron transport coupled proton transport"/>
    <property type="evidence" value="ECO:0007669"/>
    <property type="project" value="TreeGrafter"/>
</dbReference>
<evidence type="ECO:0000256" key="9">
    <source>
        <dbReference type="ARBA" id="ARBA00022967"/>
    </source>
</evidence>
<evidence type="ECO:0000256" key="1">
    <source>
        <dbReference type="ARBA" id="ARBA00003257"/>
    </source>
</evidence>
<dbReference type="GO" id="GO:0008137">
    <property type="term" value="F:NADH dehydrogenase (ubiquinone) activity"/>
    <property type="evidence" value="ECO:0007669"/>
    <property type="project" value="UniProtKB-EC"/>
</dbReference>
<evidence type="ECO:0000259" key="19">
    <source>
        <dbReference type="Pfam" id="PF00361"/>
    </source>
</evidence>
<evidence type="ECO:0000256" key="16">
    <source>
        <dbReference type="ARBA" id="ARBA00031027"/>
    </source>
</evidence>
<evidence type="ECO:0000256" key="14">
    <source>
        <dbReference type="ARBA" id="ARBA00023128"/>
    </source>
</evidence>
<feature type="transmembrane region" description="Helical" evidence="18">
    <location>
        <begin position="328"/>
        <end position="352"/>
    </location>
</feature>
<dbReference type="Pfam" id="PF06455">
    <property type="entry name" value="NADH5_C"/>
    <property type="match status" value="1"/>
</dbReference>
<dbReference type="GO" id="GO:0042773">
    <property type="term" value="P:ATP synthesis coupled electron transport"/>
    <property type="evidence" value="ECO:0007669"/>
    <property type="project" value="InterPro"/>
</dbReference>
<evidence type="ECO:0000256" key="18">
    <source>
        <dbReference type="SAM" id="Phobius"/>
    </source>
</evidence>
<keyword evidence="15 18" id="KW-0472">Membrane</keyword>
<evidence type="ECO:0000256" key="17">
    <source>
        <dbReference type="ARBA" id="ARBA00049551"/>
    </source>
</evidence>
<feature type="transmembrane region" description="Helical" evidence="18">
    <location>
        <begin position="180"/>
        <end position="202"/>
    </location>
</feature>
<dbReference type="AlphaFoldDB" id="A0A343K1G8"/>
<feature type="transmembrane region" description="Helical" evidence="18">
    <location>
        <begin position="7"/>
        <end position="30"/>
    </location>
</feature>
<feature type="transmembrane region" description="Helical" evidence="18">
    <location>
        <begin position="50"/>
        <end position="78"/>
    </location>
</feature>
<sequence>MVKINFYFYWFTIMIVVSLISFILGLHYMYNDYSLLLEFKIFCFNSISVYYVLIFDWISLLFCSVVLLISSMVILYSINYIGIKSYSSNRFLFLVVLFIISMMLMILSPNLISIMLGWDGLGLVSYCLVIYYSSMKSYLAGLITCLTNRLGDIGLLISICWIMSYGSWHFMYYTDMYNSYIFYLIIISCFTKSAQIPFSCWLPAAMAAPTPVSSLVHSSTLVTAGVYLLIRFYNFYQFNNWLFLFISMMTMIFSSLCASYEFDLKKIIALSTLSQLGLMMSSLFLGMVDLSFFHLLSHAMFKSLLFLCAGSFIFYMNDNQDIRMMGSVCVFMPFTTSCFNISSMTLCGIPFLSGFYSKDLLMENMSFGSLNFIIFFLFYFSLGLTAFYSSRLFYFSMISNYKFISYNFISDGFNLMKISIFVLTFFSIITGSSLMWMMNFDLILIILPMKIKFLCLFIVIFGLWFGLELCNFNYFFNLNFYLFNSYMWFMFSYSFLLYKCMYKYSIINKYQLSSWGEYYGGYGLSFYLLKLSNLVQFYSSNNLKLFLISFFMWFIYMI</sequence>
<evidence type="ECO:0000256" key="13">
    <source>
        <dbReference type="ARBA" id="ARBA00023075"/>
    </source>
</evidence>
<dbReference type="InterPro" id="IPR010934">
    <property type="entry name" value="NADH_DH_su5_C"/>
</dbReference>
<keyword evidence="7 18" id="KW-0812">Transmembrane</keyword>
<evidence type="ECO:0000256" key="3">
    <source>
        <dbReference type="ARBA" id="ARBA00012944"/>
    </source>
</evidence>
<feature type="transmembrane region" description="Helical" evidence="18">
    <location>
        <begin position="114"/>
        <end position="132"/>
    </location>
</feature>
<evidence type="ECO:0000259" key="20">
    <source>
        <dbReference type="Pfam" id="PF06455"/>
    </source>
</evidence>
<feature type="transmembrane region" description="Helical" evidence="18">
    <location>
        <begin position="214"/>
        <end position="235"/>
    </location>
</feature>
<evidence type="ECO:0000256" key="10">
    <source>
        <dbReference type="ARBA" id="ARBA00022982"/>
    </source>
</evidence>
<keyword evidence="12" id="KW-0520">NAD</keyword>
<feature type="transmembrane region" description="Helical" evidence="18">
    <location>
        <begin position="90"/>
        <end position="108"/>
    </location>
</feature>